<comment type="caution">
    <text evidence="2">The sequence shown here is derived from an EMBL/GenBank/DDBJ whole genome shotgun (WGS) entry which is preliminary data.</text>
</comment>
<feature type="compositionally biased region" description="Low complexity" evidence="1">
    <location>
        <begin position="14"/>
        <end position="37"/>
    </location>
</feature>
<name>A0A212D6M0_CEREH</name>
<evidence type="ECO:0000313" key="2">
    <source>
        <dbReference type="EMBL" id="OWK13905.1"/>
    </source>
</evidence>
<reference evidence="2 3" key="1">
    <citation type="journal article" date="2018" name="Mol. Genet. Genomics">
        <title>The red deer Cervus elaphus genome CerEla1.0: sequencing, annotating, genes, and chromosomes.</title>
        <authorList>
            <person name="Bana N.A."/>
            <person name="Nyiri A."/>
            <person name="Nagy J."/>
            <person name="Frank K."/>
            <person name="Nagy T."/>
            <person name="Steger V."/>
            <person name="Schiller M."/>
            <person name="Lakatos P."/>
            <person name="Sugar L."/>
            <person name="Horn P."/>
            <person name="Barta E."/>
            <person name="Orosz L."/>
        </authorList>
    </citation>
    <scope>NUCLEOTIDE SEQUENCE [LARGE SCALE GENOMIC DNA]</scope>
    <source>
        <strain evidence="2">Hungarian</strain>
    </source>
</reference>
<dbReference type="AlphaFoldDB" id="A0A212D6M0"/>
<gene>
    <name evidence="2" type="ORF">Celaphus_00001191</name>
</gene>
<organism evidence="2 3">
    <name type="scientific">Cervus elaphus hippelaphus</name>
    <name type="common">European red deer</name>
    <dbReference type="NCBI Taxonomy" id="46360"/>
    <lineage>
        <taxon>Eukaryota</taxon>
        <taxon>Metazoa</taxon>
        <taxon>Chordata</taxon>
        <taxon>Craniata</taxon>
        <taxon>Vertebrata</taxon>
        <taxon>Euteleostomi</taxon>
        <taxon>Mammalia</taxon>
        <taxon>Eutheria</taxon>
        <taxon>Laurasiatheria</taxon>
        <taxon>Artiodactyla</taxon>
        <taxon>Ruminantia</taxon>
        <taxon>Pecora</taxon>
        <taxon>Cervidae</taxon>
        <taxon>Cervinae</taxon>
        <taxon>Cervus</taxon>
    </lineage>
</organism>
<evidence type="ECO:0000313" key="3">
    <source>
        <dbReference type="Proteomes" id="UP000242450"/>
    </source>
</evidence>
<keyword evidence="3" id="KW-1185">Reference proteome</keyword>
<feature type="region of interest" description="Disordered" evidence="1">
    <location>
        <begin position="64"/>
        <end position="92"/>
    </location>
</feature>
<feature type="region of interest" description="Disordered" evidence="1">
    <location>
        <begin position="1"/>
        <end position="39"/>
    </location>
</feature>
<accession>A0A212D6M0</accession>
<dbReference type="Proteomes" id="UP000242450">
    <property type="component" value="Chromosome 5"/>
</dbReference>
<sequence length="92" mass="9873">MKAESAVSHGRSWPRSLARRLPPALRPPAASLRPSSAARRRVCSLPPLALGSCRSPLECPLARGVQERPSGARQPAVPRSPSAHSRSHLRCP</sequence>
<proteinExistence type="predicted"/>
<dbReference type="EMBL" id="MKHE01000005">
    <property type="protein sequence ID" value="OWK13905.1"/>
    <property type="molecule type" value="Genomic_DNA"/>
</dbReference>
<protein>
    <submittedName>
        <fullName evidence="2">Uncharacterized protein</fullName>
    </submittedName>
</protein>
<evidence type="ECO:0000256" key="1">
    <source>
        <dbReference type="SAM" id="MobiDB-lite"/>
    </source>
</evidence>